<dbReference type="InterPro" id="IPR058923">
    <property type="entry name" value="RCC1-like_dom"/>
</dbReference>
<organism evidence="4 5">
    <name type="scientific">Corallococcus praedator</name>
    <dbReference type="NCBI Taxonomy" id="2316724"/>
    <lineage>
        <taxon>Bacteria</taxon>
        <taxon>Pseudomonadati</taxon>
        <taxon>Myxococcota</taxon>
        <taxon>Myxococcia</taxon>
        <taxon>Myxococcales</taxon>
        <taxon>Cystobacterineae</taxon>
        <taxon>Myxococcaceae</taxon>
        <taxon>Corallococcus</taxon>
    </lineage>
</organism>
<feature type="domain" description="PKD/Chitinase" evidence="3">
    <location>
        <begin position="227"/>
        <end position="319"/>
    </location>
</feature>
<dbReference type="Gene3D" id="2.60.40.10">
    <property type="entry name" value="Immunoglobulins"/>
    <property type="match status" value="1"/>
</dbReference>
<evidence type="ECO:0000256" key="1">
    <source>
        <dbReference type="ARBA" id="ARBA00022658"/>
    </source>
</evidence>
<name>A0ABX9QQ95_9BACT</name>
<sequence>MGLMVALAGCVSEDASGSAQVVVTLPQGLSASDVVRVELTVSGEGMTARTDALVKTGAQWGGVLGKLPEGEGRTFHGEAFDAQGARRYEGEATGVRIFTGETTAVALVLQEVNAPAPFENTAPVITSLVASPSTVGPEGVVALQASAEDSDAEDDLTYAWTASAGSFSSPGSLTTTWVAPSVPGAVVLTLTVTDSKGASDAVSLSITVTSGTGSAAVNVTVNTWPRVTGVTAMPSSVAVGQATSVTALAGDADGDGLGYQWTSDCQGTWTDETSPNASFTPTAQPPMGSACARCSLRVTVADGRGGQTTGTLGVCVGPSTQARFPPEVVETFQSVVSVPAEGGTVVFRVKAKDPQDSALTFAWTTNVGALGAASSGSVTSEVLWTAPSCIPEGTTPAVTVSVTNALGLSSSASFGLQGGTVCTAPSGRVIRIAGSFYSTMALKQDGTVWTWGRNNFGNLGDGTTVNRDTPVQVQGLTGVTAIAPGDTHMLALKQDGSVWAWGDNGAYELGDGTTVPRPTAGLVPGLTDVVAIASGGYHSLALKQDGTVWAWGWNIDGSLGDGSKAARAVPVQVQGLTGVVTLRAGWHHMMAVKQDGTVWGWGLNSRGQLGDGTTAERLTPVQVQGLTDVAAIVPAAYHTLALKQDGTVWAWGYNDYGQLGNGTTTSSSSPVQVPGLTGVVALAGGRYHSLALKQDGTVWAWGWNHRGQFGDGTTTHRGVPGRVPGLTGVSALTAGQQSTFALKQDGTVWAWGDNGWGALGAGPSTDQHSPVQVHVLGH</sequence>
<gene>
    <name evidence="4" type="ORF">D7Y13_02390</name>
</gene>
<dbReference type="PROSITE" id="PS00626">
    <property type="entry name" value="RCC1_2"/>
    <property type="match status" value="2"/>
</dbReference>
<dbReference type="PANTHER" id="PTHR45982">
    <property type="entry name" value="REGULATOR OF CHROMOSOME CONDENSATION"/>
    <property type="match status" value="1"/>
</dbReference>
<dbReference type="InterPro" id="IPR035986">
    <property type="entry name" value="PKD_dom_sf"/>
</dbReference>
<dbReference type="Pfam" id="PF25390">
    <property type="entry name" value="WD40_RLD"/>
    <property type="match status" value="1"/>
</dbReference>
<reference evidence="4 5" key="1">
    <citation type="submission" date="2018-09" db="EMBL/GenBank/DDBJ databases">
        <authorList>
            <person name="Livingstone P.G."/>
            <person name="Whitworth D.E."/>
        </authorList>
    </citation>
    <scope>NUCLEOTIDE SEQUENCE [LARGE SCALE GENOMIC DNA]</scope>
    <source>
        <strain evidence="4 5">CA031B</strain>
    </source>
</reference>
<comment type="caution">
    <text evidence="4">The sequence shown here is derived from an EMBL/GenBank/DDBJ whole genome shotgun (WGS) entry which is preliminary data.</text>
</comment>
<keyword evidence="1" id="KW-0344">Guanine-nucleotide releasing factor</keyword>
<dbReference type="EMBL" id="RAWI01000010">
    <property type="protein sequence ID" value="RKI16396.1"/>
    <property type="molecule type" value="Genomic_DNA"/>
</dbReference>
<dbReference type="Gene3D" id="2.130.10.30">
    <property type="entry name" value="Regulator of chromosome condensation 1/beta-lactamase-inhibitor protein II"/>
    <property type="match status" value="2"/>
</dbReference>
<dbReference type="Pfam" id="PF00415">
    <property type="entry name" value="RCC1"/>
    <property type="match status" value="3"/>
</dbReference>
<evidence type="ECO:0000259" key="3">
    <source>
        <dbReference type="SMART" id="SM00089"/>
    </source>
</evidence>
<evidence type="ECO:0000256" key="2">
    <source>
        <dbReference type="ARBA" id="ARBA00022737"/>
    </source>
</evidence>
<dbReference type="InterPro" id="IPR000408">
    <property type="entry name" value="Reg_chr_condens"/>
</dbReference>
<dbReference type="Proteomes" id="UP000278907">
    <property type="component" value="Unassembled WGS sequence"/>
</dbReference>
<dbReference type="SUPFAM" id="SSF50985">
    <property type="entry name" value="RCC1/BLIP-II"/>
    <property type="match status" value="2"/>
</dbReference>
<dbReference type="PRINTS" id="PR00633">
    <property type="entry name" value="RCCNDNSATION"/>
</dbReference>
<dbReference type="InterPro" id="IPR051553">
    <property type="entry name" value="Ran_GTPase-activating"/>
</dbReference>
<dbReference type="PROSITE" id="PS50012">
    <property type="entry name" value="RCC1_3"/>
    <property type="match status" value="7"/>
</dbReference>
<dbReference type="PANTHER" id="PTHR45982:SF1">
    <property type="entry name" value="REGULATOR OF CHROMOSOME CONDENSATION"/>
    <property type="match status" value="1"/>
</dbReference>
<dbReference type="InterPro" id="IPR022409">
    <property type="entry name" value="PKD/Chitinase_dom"/>
</dbReference>
<dbReference type="InterPro" id="IPR009091">
    <property type="entry name" value="RCC1/BLIP-II"/>
</dbReference>
<dbReference type="CDD" id="cd00146">
    <property type="entry name" value="PKD"/>
    <property type="match status" value="1"/>
</dbReference>
<dbReference type="SMART" id="SM00089">
    <property type="entry name" value="PKD"/>
    <property type="match status" value="2"/>
</dbReference>
<keyword evidence="2" id="KW-0677">Repeat</keyword>
<feature type="domain" description="PKD/Chitinase" evidence="3">
    <location>
        <begin position="129"/>
        <end position="211"/>
    </location>
</feature>
<dbReference type="InterPro" id="IPR013783">
    <property type="entry name" value="Ig-like_fold"/>
</dbReference>
<proteinExistence type="predicted"/>
<dbReference type="SUPFAM" id="SSF49299">
    <property type="entry name" value="PKD domain"/>
    <property type="match status" value="1"/>
</dbReference>
<keyword evidence="5" id="KW-1185">Reference proteome</keyword>
<evidence type="ECO:0000313" key="4">
    <source>
        <dbReference type="EMBL" id="RKI16396.1"/>
    </source>
</evidence>
<dbReference type="Pfam" id="PF17963">
    <property type="entry name" value="Big_9"/>
    <property type="match status" value="2"/>
</dbReference>
<evidence type="ECO:0000313" key="5">
    <source>
        <dbReference type="Proteomes" id="UP000278907"/>
    </source>
</evidence>
<protein>
    <submittedName>
        <fullName evidence="4">Kelch-like protein</fullName>
    </submittedName>
</protein>
<accession>A0ABX9QQ95</accession>